<keyword evidence="10" id="KW-0472">Membrane</keyword>
<dbReference type="STRING" id="109376.A0A0D3DAU5"/>
<dbReference type="Gramene" id="Bo7g082030.1">
    <property type="protein sequence ID" value="Bo7g082030.1"/>
    <property type="gene ID" value="Bo7g082030"/>
</dbReference>
<comment type="cofactor">
    <cofactor evidence="1">
        <name>heme</name>
        <dbReference type="ChEBI" id="CHEBI:30413"/>
    </cofactor>
</comment>
<evidence type="ECO:0000313" key="12">
    <source>
        <dbReference type="Proteomes" id="UP000032141"/>
    </source>
</evidence>
<sequence>MIDEAARAYIMEVARAYFALKNLARLPWSVSKQTKEWLRLISEPFPSYHRSSSPSLLCFNPQVFSSRYGPLLHLRILNVPIVLVSSASVAHEIFKDHDMSVFSHGAIGIDECLVFGAFGFIKAPYGDYWKFMKKLITTNMLGPQALERSRDVRSFEIERFYRSLLEKSMKKHSVEIGEEALRLVNNFLGKFEELLEKIIMKYEEKVEEQRQGSEIMDALLEAYRDQKAEYKITKNHIEVLLALGISPPFKKEVMTVSYRFEELLEKIIMKYEEKVEEQRQGSEIMDALLEAYRDQKAEYKITKNHIEVLLAVTPLQKQYSGLWTMAEIINNRKILKRLREEIDSVRLYFQGNLNKGVKIGRFYIPKATFLVINVHAVMRDPDSWKDPDEFKPE</sequence>
<evidence type="ECO:0000256" key="9">
    <source>
        <dbReference type="ARBA" id="ARBA00023033"/>
    </source>
</evidence>
<proteinExistence type="inferred from homology"/>
<evidence type="ECO:0000256" key="8">
    <source>
        <dbReference type="ARBA" id="ARBA00023002"/>
    </source>
</evidence>
<keyword evidence="4" id="KW-0408">Iron</keyword>
<evidence type="ECO:0000256" key="4">
    <source>
        <dbReference type="ARBA" id="ARBA00022617"/>
    </source>
</evidence>
<dbReference type="GO" id="GO:0016020">
    <property type="term" value="C:membrane"/>
    <property type="evidence" value="ECO:0007669"/>
    <property type="project" value="UniProtKB-SubCell"/>
</dbReference>
<accession>A0A0D3DAU5</accession>
<dbReference type="Pfam" id="PF00067">
    <property type="entry name" value="p450"/>
    <property type="match status" value="2"/>
</dbReference>
<protein>
    <submittedName>
        <fullName evidence="11">Uncharacterized protein</fullName>
    </submittedName>
</protein>
<dbReference type="PANTHER" id="PTHR24298">
    <property type="entry name" value="FLAVONOID 3'-MONOOXYGENASE-RELATED"/>
    <property type="match status" value="1"/>
</dbReference>
<evidence type="ECO:0000313" key="11">
    <source>
        <dbReference type="EnsemblPlants" id="Bo7g082030.1"/>
    </source>
</evidence>
<dbReference type="GO" id="GO:0016709">
    <property type="term" value="F:oxidoreductase activity, acting on paired donors, with incorporation or reduction of molecular oxygen, NAD(P)H as one donor, and incorporation of one atom of oxygen"/>
    <property type="evidence" value="ECO:0007669"/>
    <property type="project" value="TreeGrafter"/>
</dbReference>
<dbReference type="eggNOG" id="KOG0156">
    <property type="taxonomic scope" value="Eukaryota"/>
</dbReference>
<dbReference type="Gene3D" id="1.10.630.10">
    <property type="entry name" value="Cytochrome P450"/>
    <property type="match status" value="1"/>
</dbReference>
<evidence type="ECO:0000256" key="6">
    <source>
        <dbReference type="ARBA" id="ARBA00022723"/>
    </source>
</evidence>
<evidence type="ECO:0000256" key="3">
    <source>
        <dbReference type="ARBA" id="ARBA00010617"/>
    </source>
</evidence>
<evidence type="ECO:0000256" key="7">
    <source>
        <dbReference type="ARBA" id="ARBA00022989"/>
    </source>
</evidence>
<evidence type="ECO:0000256" key="10">
    <source>
        <dbReference type="ARBA" id="ARBA00023136"/>
    </source>
</evidence>
<dbReference type="Proteomes" id="UP000032141">
    <property type="component" value="Chromosome C7"/>
</dbReference>
<dbReference type="HOGENOM" id="CLU_703199_0_0_1"/>
<keyword evidence="4" id="KW-0349">Heme</keyword>
<dbReference type="PANTHER" id="PTHR24298:SF477">
    <property type="entry name" value="CYTOCHROME P450"/>
    <property type="match status" value="1"/>
</dbReference>
<reference evidence="11 12" key="1">
    <citation type="journal article" date="2014" name="Genome Biol.">
        <title>Transcriptome and methylome profiling reveals relics of genome dominance in the mesopolyploid Brassica oleracea.</title>
        <authorList>
            <person name="Parkin I.A."/>
            <person name="Koh C."/>
            <person name="Tang H."/>
            <person name="Robinson S.J."/>
            <person name="Kagale S."/>
            <person name="Clarke W.E."/>
            <person name="Town C.D."/>
            <person name="Nixon J."/>
            <person name="Krishnakumar V."/>
            <person name="Bidwell S.L."/>
            <person name="Denoeud F."/>
            <person name="Belcram H."/>
            <person name="Links M.G."/>
            <person name="Just J."/>
            <person name="Clarke C."/>
            <person name="Bender T."/>
            <person name="Huebert T."/>
            <person name="Mason A.S."/>
            <person name="Pires J.C."/>
            <person name="Barker G."/>
            <person name="Moore J."/>
            <person name="Walley P.G."/>
            <person name="Manoli S."/>
            <person name="Batley J."/>
            <person name="Edwards D."/>
            <person name="Nelson M.N."/>
            <person name="Wang X."/>
            <person name="Paterson A.H."/>
            <person name="King G."/>
            <person name="Bancroft I."/>
            <person name="Chalhoub B."/>
            <person name="Sharpe A.G."/>
        </authorList>
    </citation>
    <scope>NUCLEOTIDE SEQUENCE</scope>
    <source>
        <strain evidence="11 12">cv. TO1000</strain>
    </source>
</reference>
<dbReference type="OMA" id="QGSEIMD"/>
<evidence type="ECO:0000256" key="2">
    <source>
        <dbReference type="ARBA" id="ARBA00004167"/>
    </source>
</evidence>
<comment type="subcellular location">
    <subcellularLocation>
        <location evidence="2">Membrane</location>
        <topology evidence="2">Single-pass membrane protein</topology>
    </subcellularLocation>
</comment>
<keyword evidence="7" id="KW-1133">Transmembrane helix</keyword>
<keyword evidence="8" id="KW-0560">Oxidoreductase</keyword>
<organism evidence="11 12">
    <name type="scientific">Brassica oleracea var. oleracea</name>
    <dbReference type="NCBI Taxonomy" id="109376"/>
    <lineage>
        <taxon>Eukaryota</taxon>
        <taxon>Viridiplantae</taxon>
        <taxon>Streptophyta</taxon>
        <taxon>Embryophyta</taxon>
        <taxon>Tracheophyta</taxon>
        <taxon>Spermatophyta</taxon>
        <taxon>Magnoliopsida</taxon>
        <taxon>eudicotyledons</taxon>
        <taxon>Gunneridae</taxon>
        <taxon>Pentapetalae</taxon>
        <taxon>rosids</taxon>
        <taxon>malvids</taxon>
        <taxon>Brassicales</taxon>
        <taxon>Brassicaceae</taxon>
        <taxon>Brassiceae</taxon>
        <taxon>Brassica</taxon>
    </lineage>
</organism>
<dbReference type="EnsemblPlants" id="Bo7g082030.1">
    <property type="protein sequence ID" value="Bo7g082030.1"/>
    <property type="gene ID" value="Bo7g082030"/>
</dbReference>
<evidence type="ECO:0000256" key="1">
    <source>
        <dbReference type="ARBA" id="ARBA00001971"/>
    </source>
</evidence>
<dbReference type="InterPro" id="IPR002401">
    <property type="entry name" value="Cyt_P450_E_grp-I"/>
</dbReference>
<keyword evidence="6" id="KW-0479">Metal-binding</keyword>
<keyword evidence="12" id="KW-1185">Reference proteome</keyword>
<dbReference type="GO" id="GO:0005506">
    <property type="term" value="F:iron ion binding"/>
    <property type="evidence" value="ECO:0007669"/>
    <property type="project" value="InterPro"/>
</dbReference>
<dbReference type="PRINTS" id="PR00463">
    <property type="entry name" value="EP450I"/>
</dbReference>
<reference evidence="11" key="2">
    <citation type="submission" date="2015-03" db="UniProtKB">
        <authorList>
            <consortium name="EnsemblPlants"/>
        </authorList>
    </citation>
    <scope>IDENTIFICATION</scope>
</reference>
<name>A0A0D3DAU5_BRAOL</name>
<evidence type="ECO:0000256" key="5">
    <source>
        <dbReference type="ARBA" id="ARBA00022692"/>
    </source>
</evidence>
<dbReference type="SUPFAM" id="SSF48264">
    <property type="entry name" value="Cytochrome P450"/>
    <property type="match status" value="1"/>
</dbReference>
<comment type="similarity">
    <text evidence="3">Belongs to the cytochrome P450 family.</text>
</comment>
<dbReference type="GO" id="GO:0020037">
    <property type="term" value="F:heme binding"/>
    <property type="evidence" value="ECO:0007669"/>
    <property type="project" value="InterPro"/>
</dbReference>
<keyword evidence="5" id="KW-0812">Transmembrane</keyword>
<dbReference type="InterPro" id="IPR051103">
    <property type="entry name" value="Plant_metabolite_P450s"/>
</dbReference>
<dbReference type="AlphaFoldDB" id="A0A0D3DAU5"/>
<keyword evidence="9" id="KW-0503">Monooxygenase</keyword>
<dbReference type="InterPro" id="IPR001128">
    <property type="entry name" value="Cyt_P450"/>
</dbReference>
<dbReference type="InterPro" id="IPR036396">
    <property type="entry name" value="Cyt_P450_sf"/>
</dbReference>